<evidence type="ECO:0000313" key="3">
    <source>
        <dbReference type="Proteomes" id="UP000015105"/>
    </source>
</evidence>
<protein>
    <submittedName>
        <fullName evidence="2">Uncharacterized protein</fullName>
    </submittedName>
</protein>
<reference evidence="2" key="5">
    <citation type="journal article" date="2021" name="G3 (Bethesda)">
        <title>Aegilops tauschii genome assembly Aet v5.0 features greater sequence contiguity and improved annotation.</title>
        <authorList>
            <person name="Wang L."/>
            <person name="Zhu T."/>
            <person name="Rodriguez J.C."/>
            <person name="Deal K.R."/>
            <person name="Dubcovsky J."/>
            <person name="McGuire P.E."/>
            <person name="Lux T."/>
            <person name="Spannagl M."/>
            <person name="Mayer K.F.X."/>
            <person name="Baldrich P."/>
            <person name="Meyers B.C."/>
            <person name="Huo N."/>
            <person name="Gu Y.Q."/>
            <person name="Zhou H."/>
            <person name="Devos K.M."/>
            <person name="Bennetzen J.L."/>
            <person name="Unver T."/>
            <person name="Budak H."/>
            <person name="Gulick P.J."/>
            <person name="Galiba G."/>
            <person name="Kalapos B."/>
            <person name="Nelson D.R."/>
            <person name="Li P."/>
            <person name="You F.M."/>
            <person name="Luo M.C."/>
            <person name="Dvorak J."/>
        </authorList>
    </citation>
    <scope>NUCLEOTIDE SEQUENCE [LARGE SCALE GENOMIC DNA]</scope>
    <source>
        <strain evidence="2">cv. AL8/78</strain>
    </source>
</reference>
<dbReference type="EnsemblPlants" id="AET6Gv20258600.3">
    <property type="protein sequence ID" value="AET6Gv20258600.3"/>
    <property type="gene ID" value="AET6Gv20258600"/>
</dbReference>
<reference evidence="3" key="2">
    <citation type="journal article" date="2017" name="Nat. Plants">
        <title>The Aegilops tauschii genome reveals multiple impacts of transposons.</title>
        <authorList>
            <person name="Zhao G."/>
            <person name="Zou C."/>
            <person name="Li K."/>
            <person name="Wang K."/>
            <person name="Li T."/>
            <person name="Gao L."/>
            <person name="Zhang X."/>
            <person name="Wang H."/>
            <person name="Yang Z."/>
            <person name="Liu X."/>
            <person name="Jiang W."/>
            <person name="Mao L."/>
            <person name="Kong X."/>
            <person name="Jiao Y."/>
            <person name="Jia J."/>
        </authorList>
    </citation>
    <scope>NUCLEOTIDE SEQUENCE [LARGE SCALE GENOMIC DNA]</scope>
    <source>
        <strain evidence="3">cv. AL8/78</strain>
    </source>
</reference>
<sequence>PQSAPSPADTRESSSSAPVSGRKAGTPRARLHPAAKTVRGGGHLSTPPPIDPSAPGHRPGKGRPPPTPAPAPVQFWLRTDRRGCVPLHPYPMLIQNIASPWDACIFTELFFISP</sequence>
<dbReference type="Proteomes" id="UP000015105">
    <property type="component" value="Chromosome 6D"/>
</dbReference>
<dbReference type="Gramene" id="AET6Gv20258600.3">
    <property type="protein sequence ID" value="AET6Gv20258600.3"/>
    <property type="gene ID" value="AET6Gv20258600"/>
</dbReference>
<organism evidence="2 3">
    <name type="scientific">Aegilops tauschii subsp. strangulata</name>
    <name type="common">Goatgrass</name>
    <dbReference type="NCBI Taxonomy" id="200361"/>
    <lineage>
        <taxon>Eukaryota</taxon>
        <taxon>Viridiplantae</taxon>
        <taxon>Streptophyta</taxon>
        <taxon>Embryophyta</taxon>
        <taxon>Tracheophyta</taxon>
        <taxon>Spermatophyta</taxon>
        <taxon>Magnoliopsida</taxon>
        <taxon>Liliopsida</taxon>
        <taxon>Poales</taxon>
        <taxon>Poaceae</taxon>
        <taxon>BOP clade</taxon>
        <taxon>Pooideae</taxon>
        <taxon>Triticodae</taxon>
        <taxon>Triticeae</taxon>
        <taxon>Triticinae</taxon>
        <taxon>Aegilops</taxon>
    </lineage>
</organism>
<evidence type="ECO:0000256" key="1">
    <source>
        <dbReference type="SAM" id="MobiDB-lite"/>
    </source>
</evidence>
<reference evidence="3" key="1">
    <citation type="journal article" date="2014" name="Science">
        <title>Ancient hybridizations among the ancestral genomes of bread wheat.</title>
        <authorList>
            <consortium name="International Wheat Genome Sequencing Consortium,"/>
            <person name="Marcussen T."/>
            <person name="Sandve S.R."/>
            <person name="Heier L."/>
            <person name="Spannagl M."/>
            <person name="Pfeifer M."/>
            <person name="Jakobsen K.S."/>
            <person name="Wulff B.B."/>
            <person name="Steuernagel B."/>
            <person name="Mayer K.F."/>
            <person name="Olsen O.A."/>
        </authorList>
    </citation>
    <scope>NUCLEOTIDE SEQUENCE [LARGE SCALE GENOMIC DNA]</scope>
    <source>
        <strain evidence="3">cv. AL8/78</strain>
    </source>
</reference>
<dbReference type="AlphaFoldDB" id="A0A453N6P2"/>
<reference evidence="2" key="4">
    <citation type="submission" date="2019-03" db="UniProtKB">
        <authorList>
            <consortium name="EnsemblPlants"/>
        </authorList>
    </citation>
    <scope>IDENTIFICATION</scope>
</reference>
<feature type="compositionally biased region" description="Pro residues" evidence="1">
    <location>
        <begin position="62"/>
        <end position="71"/>
    </location>
</feature>
<reference evidence="2" key="3">
    <citation type="journal article" date="2017" name="Nature">
        <title>Genome sequence of the progenitor of the wheat D genome Aegilops tauschii.</title>
        <authorList>
            <person name="Luo M.C."/>
            <person name="Gu Y.Q."/>
            <person name="Puiu D."/>
            <person name="Wang H."/>
            <person name="Twardziok S.O."/>
            <person name="Deal K.R."/>
            <person name="Huo N."/>
            <person name="Zhu T."/>
            <person name="Wang L."/>
            <person name="Wang Y."/>
            <person name="McGuire P.E."/>
            <person name="Liu S."/>
            <person name="Long H."/>
            <person name="Ramasamy R.K."/>
            <person name="Rodriguez J.C."/>
            <person name="Van S.L."/>
            <person name="Yuan L."/>
            <person name="Wang Z."/>
            <person name="Xia Z."/>
            <person name="Xiao L."/>
            <person name="Anderson O.D."/>
            <person name="Ouyang S."/>
            <person name="Liang Y."/>
            <person name="Zimin A.V."/>
            <person name="Pertea G."/>
            <person name="Qi P."/>
            <person name="Bennetzen J.L."/>
            <person name="Dai X."/>
            <person name="Dawson M.W."/>
            <person name="Muller H.G."/>
            <person name="Kugler K."/>
            <person name="Rivarola-Duarte L."/>
            <person name="Spannagl M."/>
            <person name="Mayer K.F.X."/>
            <person name="Lu F.H."/>
            <person name="Bevan M.W."/>
            <person name="Leroy P."/>
            <person name="Li P."/>
            <person name="You F.M."/>
            <person name="Sun Q."/>
            <person name="Liu Z."/>
            <person name="Lyons E."/>
            <person name="Wicker T."/>
            <person name="Salzberg S.L."/>
            <person name="Devos K.M."/>
            <person name="Dvorak J."/>
        </authorList>
    </citation>
    <scope>NUCLEOTIDE SEQUENCE [LARGE SCALE GENOMIC DNA]</scope>
    <source>
        <strain evidence="2">cv. AL8/78</strain>
    </source>
</reference>
<keyword evidence="3" id="KW-1185">Reference proteome</keyword>
<proteinExistence type="predicted"/>
<evidence type="ECO:0000313" key="2">
    <source>
        <dbReference type="EnsemblPlants" id="AET6Gv20258600.3"/>
    </source>
</evidence>
<name>A0A453N6P2_AEGTS</name>
<feature type="region of interest" description="Disordered" evidence="1">
    <location>
        <begin position="1"/>
        <end position="71"/>
    </location>
</feature>
<accession>A0A453N6P2</accession>